<reference evidence="3 4" key="1">
    <citation type="submission" date="2019-04" db="EMBL/GenBank/DDBJ databases">
        <title>An improved genome assembly and genetic linkage map for asparagus bean, Vigna unguiculata ssp. sesquipedialis.</title>
        <authorList>
            <person name="Xia Q."/>
            <person name="Zhang R."/>
            <person name="Dong Y."/>
        </authorList>
    </citation>
    <scope>NUCLEOTIDE SEQUENCE [LARGE SCALE GENOMIC DNA]</scope>
    <source>
        <tissue evidence="3">Leaf</tissue>
    </source>
</reference>
<proteinExistence type="predicted"/>
<organism evidence="3 4">
    <name type="scientific">Vigna unguiculata</name>
    <name type="common">Cowpea</name>
    <dbReference type="NCBI Taxonomy" id="3917"/>
    <lineage>
        <taxon>Eukaryota</taxon>
        <taxon>Viridiplantae</taxon>
        <taxon>Streptophyta</taxon>
        <taxon>Embryophyta</taxon>
        <taxon>Tracheophyta</taxon>
        <taxon>Spermatophyta</taxon>
        <taxon>Magnoliopsida</taxon>
        <taxon>eudicotyledons</taxon>
        <taxon>Gunneridae</taxon>
        <taxon>Pentapetalae</taxon>
        <taxon>rosids</taxon>
        <taxon>fabids</taxon>
        <taxon>Fabales</taxon>
        <taxon>Fabaceae</taxon>
        <taxon>Papilionoideae</taxon>
        <taxon>50 kb inversion clade</taxon>
        <taxon>NPAAA clade</taxon>
        <taxon>indigoferoid/millettioid clade</taxon>
        <taxon>Phaseoleae</taxon>
        <taxon>Vigna</taxon>
    </lineage>
</organism>
<evidence type="ECO:0000256" key="2">
    <source>
        <dbReference type="SAM" id="MobiDB-lite"/>
    </source>
</evidence>
<dbReference type="AlphaFoldDB" id="A0A4D6LWL6"/>
<keyword evidence="1" id="KW-0175">Coiled coil</keyword>
<dbReference type="EMBL" id="CP039349">
    <property type="protein sequence ID" value="QCD93272.1"/>
    <property type="molecule type" value="Genomic_DNA"/>
</dbReference>
<evidence type="ECO:0000313" key="3">
    <source>
        <dbReference type="EMBL" id="QCD93272.1"/>
    </source>
</evidence>
<evidence type="ECO:0000313" key="4">
    <source>
        <dbReference type="Proteomes" id="UP000501690"/>
    </source>
</evidence>
<feature type="compositionally biased region" description="Basic and acidic residues" evidence="2">
    <location>
        <begin position="15"/>
        <end position="26"/>
    </location>
</feature>
<dbReference type="Proteomes" id="UP000501690">
    <property type="component" value="Linkage Group LG5"/>
</dbReference>
<gene>
    <name evidence="3" type="ORF">DEO72_LG5g1344</name>
</gene>
<feature type="coiled-coil region" evidence="1">
    <location>
        <begin position="265"/>
        <end position="292"/>
    </location>
</feature>
<feature type="region of interest" description="Disordered" evidence="2">
    <location>
        <begin position="11"/>
        <end position="64"/>
    </location>
</feature>
<keyword evidence="4" id="KW-1185">Reference proteome</keyword>
<evidence type="ECO:0000256" key="1">
    <source>
        <dbReference type="SAM" id="Coils"/>
    </source>
</evidence>
<feature type="compositionally biased region" description="Basic residues" evidence="2">
    <location>
        <begin position="320"/>
        <end position="331"/>
    </location>
</feature>
<protein>
    <submittedName>
        <fullName evidence="3">Uncharacterized protein</fullName>
    </submittedName>
</protein>
<accession>A0A4D6LWL6</accession>
<name>A0A4D6LWL6_VIGUN</name>
<feature type="region of interest" description="Disordered" evidence="2">
    <location>
        <begin position="320"/>
        <end position="339"/>
    </location>
</feature>
<sequence>MGTNVDHYFAANYERPPHLRPDDRQHLSRRPPNGHQRRLPFCRKRRTTTTPQTRRPPPNGGTTMTVNQREGKGILEWLTSSQLIFTGMKFYHASSWFKELFCRVLVSYIVISRNLVSSKHGNVLQLLEFCRVFGKIELPEDAVASSPKGTGKSCHQELEVCNKEDGGDNVGAMCQGEGEVERFPTIEEEILLPPGMELKQIFGIRVLDLMEGEAEVILKELVSKGHNSLLIEFHSRLLALILSESGKEKLRRYIKDENSRYAKGVKEAKLKIDAIKEKIKCLERKLRNEKAKVVSSTVSPFPMEEKIRTEVDEAHANMLRTKRLKSRKVSHSKSSSHDF</sequence>
<feature type="compositionally biased region" description="Basic residues" evidence="2">
    <location>
        <begin position="35"/>
        <end position="47"/>
    </location>
</feature>